<evidence type="ECO:0000313" key="5">
    <source>
        <dbReference type="Proteomes" id="UP001165289"/>
    </source>
</evidence>
<evidence type="ECO:0000313" key="4">
    <source>
        <dbReference type="EMBL" id="KAI6653875.1"/>
    </source>
</evidence>
<comment type="caution">
    <text evidence="4">The sequence shown here is derived from an EMBL/GenBank/DDBJ whole genome shotgun (WGS) entry which is preliminary data.</text>
</comment>
<keyword evidence="1" id="KW-0677">Repeat</keyword>
<evidence type="ECO:0000256" key="1">
    <source>
        <dbReference type="ARBA" id="ARBA00022737"/>
    </source>
</evidence>
<feature type="repeat" description="ANK" evidence="3">
    <location>
        <begin position="123"/>
        <end position="155"/>
    </location>
</feature>
<evidence type="ECO:0000256" key="2">
    <source>
        <dbReference type="ARBA" id="ARBA00023043"/>
    </source>
</evidence>
<keyword evidence="5" id="KW-1185">Reference proteome</keyword>
<dbReference type="PROSITE" id="PS50088">
    <property type="entry name" value="ANK_REPEAT"/>
    <property type="match status" value="2"/>
</dbReference>
<dbReference type="Pfam" id="PF12796">
    <property type="entry name" value="Ank_2"/>
    <property type="match status" value="1"/>
</dbReference>
<evidence type="ECO:0000256" key="3">
    <source>
        <dbReference type="PROSITE-ProRule" id="PRU00023"/>
    </source>
</evidence>
<organism evidence="4 5">
    <name type="scientific">Oopsacas minuta</name>
    <dbReference type="NCBI Taxonomy" id="111878"/>
    <lineage>
        <taxon>Eukaryota</taxon>
        <taxon>Metazoa</taxon>
        <taxon>Porifera</taxon>
        <taxon>Hexactinellida</taxon>
        <taxon>Hexasterophora</taxon>
        <taxon>Lyssacinosida</taxon>
        <taxon>Leucopsacidae</taxon>
        <taxon>Oopsacas</taxon>
    </lineage>
</organism>
<reference evidence="4 5" key="1">
    <citation type="journal article" date="2023" name="BMC Biol.">
        <title>The compact genome of the sponge Oopsacas minuta (Hexactinellida) is lacking key metazoan core genes.</title>
        <authorList>
            <person name="Santini S."/>
            <person name="Schenkelaars Q."/>
            <person name="Jourda C."/>
            <person name="Duchesne M."/>
            <person name="Belahbib H."/>
            <person name="Rocher C."/>
            <person name="Selva M."/>
            <person name="Riesgo A."/>
            <person name="Vervoort M."/>
            <person name="Leys S.P."/>
            <person name="Kodjabachian L."/>
            <person name="Le Bivic A."/>
            <person name="Borchiellini C."/>
            <person name="Claverie J.M."/>
            <person name="Renard E."/>
        </authorList>
    </citation>
    <scope>NUCLEOTIDE SEQUENCE [LARGE SCALE GENOMIC DNA]</scope>
    <source>
        <strain evidence="4">SPO-2</strain>
    </source>
</reference>
<dbReference type="SMART" id="SM00248">
    <property type="entry name" value="ANK"/>
    <property type="match status" value="3"/>
</dbReference>
<dbReference type="AlphaFoldDB" id="A0AAV7JZU6"/>
<name>A0AAV7JZU6_9METZ</name>
<protein>
    <submittedName>
        <fullName evidence="4">Feminization-1b</fullName>
    </submittedName>
</protein>
<dbReference type="InterPro" id="IPR036770">
    <property type="entry name" value="Ankyrin_rpt-contain_sf"/>
</dbReference>
<dbReference type="SUPFAM" id="SSF48403">
    <property type="entry name" value="Ankyrin repeat"/>
    <property type="match status" value="1"/>
</dbReference>
<dbReference type="EMBL" id="JAKMXF010000250">
    <property type="protein sequence ID" value="KAI6653875.1"/>
    <property type="molecule type" value="Genomic_DNA"/>
</dbReference>
<sequence length="178" mass="19086">MSGCSQHTNLLDSAAKGKFSLFRSQLKVSLKNTPPPLVFQPKASKGSPLILAAQKGQNKIVSYILNNFLEHLELEYTMTLKSDVAGHEIKGATALWCAASGGNINIVRELIGAGANINHSTATNTTPLSAAIYHNRQAVIEYLLIQGADSSIADQEGLAPIMIAVLRDDEDAFRLLGK</sequence>
<keyword evidence="2 3" id="KW-0040">ANK repeat</keyword>
<accession>A0AAV7JZU6</accession>
<dbReference type="Proteomes" id="UP001165289">
    <property type="component" value="Unassembled WGS sequence"/>
</dbReference>
<proteinExistence type="predicted"/>
<dbReference type="PANTHER" id="PTHR24173:SF74">
    <property type="entry name" value="ANKYRIN REPEAT DOMAIN-CONTAINING PROTEIN 16"/>
    <property type="match status" value="1"/>
</dbReference>
<dbReference type="Gene3D" id="1.25.40.20">
    <property type="entry name" value="Ankyrin repeat-containing domain"/>
    <property type="match status" value="1"/>
</dbReference>
<feature type="repeat" description="ANK" evidence="3">
    <location>
        <begin position="90"/>
        <end position="122"/>
    </location>
</feature>
<dbReference type="PANTHER" id="PTHR24173">
    <property type="entry name" value="ANKYRIN REPEAT CONTAINING"/>
    <property type="match status" value="1"/>
</dbReference>
<gene>
    <name evidence="4" type="ORF">LOD99_11476</name>
</gene>
<dbReference type="InterPro" id="IPR002110">
    <property type="entry name" value="Ankyrin_rpt"/>
</dbReference>
<dbReference type="PROSITE" id="PS50297">
    <property type="entry name" value="ANK_REP_REGION"/>
    <property type="match status" value="2"/>
</dbReference>